<gene>
    <name evidence="1" type="ORF">SLEP1_g58804</name>
</gene>
<dbReference type="Proteomes" id="UP001054252">
    <property type="component" value="Unassembled WGS sequence"/>
</dbReference>
<name>A0AAV5MRP0_9ROSI</name>
<dbReference type="AlphaFoldDB" id="A0AAV5MRP0"/>
<protein>
    <submittedName>
        <fullName evidence="1">Uncharacterized protein</fullName>
    </submittedName>
</protein>
<sequence length="57" mass="6617">MLLRELLAYDLMKLICQILHFFSFPSCPSSSKANWKIPIVNHWPFFSLTASKQKSTT</sequence>
<accession>A0AAV5MRP0</accession>
<comment type="caution">
    <text evidence="1">The sequence shown here is derived from an EMBL/GenBank/DDBJ whole genome shotgun (WGS) entry which is preliminary data.</text>
</comment>
<evidence type="ECO:0000313" key="1">
    <source>
        <dbReference type="EMBL" id="GKV52215.1"/>
    </source>
</evidence>
<dbReference type="EMBL" id="BPVZ01000632">
    <property type="protein sequence ID" value="GKV52215.1"/>
    <property type="molecule type" value="Genomic_DNA"/>
</dbReference>
<keyword evidence="2" id="KW-1185">Reference proteome</keyword>
<evidence type="ECO:0000313" key="2">
    <source>
        <dbReference type="Proteomes" id="UP001054252"/>
    </source>
</evidence>
<reference evidence="1 2" key="1">
    <citation type="journal article" date="2021" name="Commun. Biol.">
        <title>The genome of Shorea leprosula (Dipterocarpaceae) highlights the ecological relevance of drought in aseasonal tropical rainforests.</title>
        <authorList>
            <person name="Ng K.K.S."/>
            <person name="Kobayashi M.J."/>
            <person name="Fawcett J.A."/>
            <person name="Hatakeyama M."/>
            <person name="Paape T."/>
            <person name="Ng C.H."/>
            <person name="Ang C.C."/>
            <person name="Tnah L.H."/>
            <person name="Lee C.T."/>
            <person name="Nishiyama T."/>
            <person name="Sese J."/>
            <person name="O'Brien M.J."/>
            <person name="Copetti D."/>
            <person name="Mohd Noor M.I."/>
            <person name="Ong R.C."/>
            <person name="Putra M."/>
            <person name="Sireger I.Z."/>
            <person name="Indrioko S."/>
            <person name="Kosugi Y."/>
            <person name="Izuno A."/>
            <person name="Isagi Y."/>
            <person name="Lee S.L."/>
            <person name="Shimizu K.K."/>
        </authorList>
    </citation>
    <scope>NUCLEOTIDE SEQUENCE [LARGE SCALE GENOMIC DNA]</scope>
    <source>
        <strain evidence="1">214</strain>
    </source>
</reference>
<proteinExistence type="predicted"/>
<organism evidence="1 2">
    <name type="scientific">Rubroshorea leprosula</name>
    <dbReference type="NCBI Taxonomy" id="152421"/>
    <lineage>
        <taxon>Eukaryota</taxon>
        <taxon>Viridiplantae</taxon>
        <taxon>Streptophyta</taxon>
        <taxon>Embryophyta</taxon>
        <taxon>Tracheophyta</taxon>
        <taxon>Spermatophyta</taxon>
        <taxon>Magnoliopsida</taxon>
        <taxon>eudicotyledons</taxon>
        <taxon>Gunneridae</taxon>
        <taxon>Pentapetalae</taxon>
        <taxon>rosids</taxon>
        <taxon>malvids</taxon>
        <taxon>Malvales</taxon>
        <taxon>Dipterocarpaceae</taxon>
        <taxon>Rubroshorea</taxon>
    </lineage>
</organism>